<dbReference type="OrthoDB" id="1739076at2759"/>
<dbReference type="PANTHER" id="PTHR11550">
    <property type="entry name" value="CTP SYNTHASE"/>
    <property type="match status" value="1"/>
</dbReference>
<keyword evidence="3" id="KW-1185">Reference proteome</keyword>
<dbReference type="InterPro" id="IPR027417">
    <property type="entry name" value="P-loop_NTPase"/>
</dbReference>
<accession>A0A5A7QRT5</accession>
<organism evidence="2 3">
    <name type="scientific">Striga asiatica</name>
    <name type="common">Asiatic witchweed</name>
    <name type="synonym">Buchnera asiatica</name>
    <dbReference type="NCBI Taxonomy" id="4170"/>
    <lineage>
        <taxon>Eukaryota</taxon>
        <taxon>Viridiplantae</taxon>
        <taxon>Streptophyta</taxon>
        <taxon>Embryophyta</taxon>
        <taxon>Tracheophyta</taxon>
        <taxon>Spermatophyta</taxon>
        <taxon>Magnoliopsida</taxon>
        <taxon>eudicotyledons</taxon>
        <taxon>Gunneridae</taxon>
        <taxon>Pentapetalae</taxon>
        <taxon>asterids</taxon>
        <taxon>lamiids</taxon>
        <taxon>Lamiales</taxon>
        <taxon>Orobanchaceae</taxon>
        <taxon>Buchnereae</taxon>
        <taxon>Striga</taxon>
    </lineage>
</organism>
<sequence>MVIIQHADPLGNGLGKVVIIEAAETNCIVPEVATPIKLLGHLGLRYILFCFWPFVNKLCAFCYLKDDMIGIKKNREKYLESMKTMKLDLEHLGSSEFDPYLNTDVGTMSPFEHEEFFVLGDGGEVVPHITDAIKNWIEFVSVILVDGKNVLQIFVLLNLDVVCVTTDFAMQHVLLQIGLRLLAPGGMQIRGSTGNVVLCSSKVTLLWGENLPLQMKLMGDLISLIQGKRIHIPPRDIIQRNATYKGSDSEPKDLLELYKKLKGNMEKYFLMQ</sequence>
<dbReference type="GO" id="GO:0006241">
    <property type="term" value="P:CTP biosynthetic process"/>
    <property type="evidence" value="ECO:0007669"/>
    <property type="project" value="TreeGrafter"/>
</dbReference>
<dbReference type="SUPFAM" id="SSF52540">
    <property type="entry name" value="P-loop containing nucleoside triphosphate hydrolases"/>
    <property type="match status" value="1"/>
</dbReference>
<reference evidence="3" key="1">
    <citation type="journal article" date="2019" name="Curr. Biol.">
        <title>Genome Sequence of Striga asiatica Provides Insight into the Evolution of Plant Parasitism.</title>
        <authorList>
            <person name="Yoshida S."/>
            <person name="Kim S."/>
            <person name="Wafula E.K."/>
            <person name="Tanskanen J."/>
            <person name="Kim Y.M."/>
            <person name="Honaas L."/>
            <person name="Yang Z."/>
            <person name="Spallek T."/>
            <person name="Conn C.E."/>
            <person name="Ichihashi Y."/>
            <person name="Cheong K."/>
            <person name="Cui S."/>
            <person name="Der J.P."/>
            <person name="Gundlach H."/>
            <person name="Jiao Y."/>
            <person name="Hori C."/>
            <person name="Ishida J.K."/>
            <person name="Kasahara H."/>
            <person name="Kiba T."/>
            <person name="Kim M.S."/>
            <person name="Koo N."/>
            <person name="Laohavisit A."/>
            <person name="Lee Y.H."/>
            <person name="Lumba S."/>
            <person name="McCourt P."/>
            <person name="Mortimer J.C."/>
            <person name="Mutuku J.M."/>
            <person name="Nomura T."/>
            <person name="Sasaki-Sekimoto Y."/>
            <person name="Seto Y."/>
            <person name="Wang Y."/>
            <person name="Wakatake T."/>
            <person name="Sakakibara H."/>
            <person name="Demura T."/>
            <person name="Yamaguchi S."/>
            <person name="Yoneyama K."/>
            <person name="Manabe R.I."/>
            <person name="Nelson D.C."/>
            <person name="Schulman A.H."/>
            <person name="Timko M.P."/>
            <person name="dePamphilis C.W."/>
            <person name="Choi D."/>
            <person name="Shirasu K."/>
        </authorList>
    </citation>
    <scope>NUCLEOTIDE SEQUENCE [LARGE SCALE GENOMIC DNA]</scope>
    <source>
        <strain evidence="3">cv. UVA1</strain>
    </source>
</reference>
<comment type="caution">
    <text evidence="2">The sequence shown here is derived from an EMBL/GenBank/DDBJ whole genome shotgun (WGS) entry which is preliminary data.</text>
</comment>
<dbReference type="GO" id="GO:0003883">
    <property type="term" value="F:CTP synthase activity"/>
    <property type="evidence" value="ECO:0007669"/>
    <property type="project" value="InterPro"/>
</dbReference>
<evidence type="ECO:0000313" key="2">
    <source>
        <dbReference type="EMBL" id="GER47930.1"/>
    </source>
</evidence>
<dbReference type="Gene3D" id="3.40.50.300">
    <property type="entry name" value="P-loop containing nucleotide triphosphate hydrolases"/>
    <property type="match status" value="1"/>
</dbReference>
<feature type="domain" description="CTP synthase N-terminal" evidence="1">
    <location>
        <begin position="95"/>
        <end position="125"/>
    </location>
</feature>
<dbReference type="EMBL" id="BKCP01008070">
    <property type="protein sequence ID" value="GER47930.1"/>
    <property type="molecule type" value="Genomic_DNA"/>
</dbReference>
<dbReference type="GO" id="GO:0019856">
    <property type="term" value="P:pyrimidine nucleobase biosynthetic process"/>
    <property type="evidence" value="ECO:0007669"/>
    <property type="project" value="TreeGrafter"/>
</dbReference>
<name>A0A5A7QRT5_STRAF</name>
<gene>
    <name evidence="2" type="ORF">STAS_25072</name>
</gene>
<dbReference type="Pfam" id="PF06418">
    <property type="entry name" value="CTP_synth_N"/>
    <property type="match status" value="1"/>
</dbReference>
<evidence type="ECO:0000313" key="3">
    <source>
        <dbReference type="Proteomes" id="UP000325081"/>
    </source>
</evidence>
<dbReference type="Proteomes" id="UP000325081">
    <property type="component" value="Unassembled WGS sequence"/>
</dbReference>
<dbReference type="InterPro" id="IPR004468">
    <property type="entry name" value="CTP_synthase"/>
</dbReference>
<dbReference type="AlphaFoldDB" id="A0A5A7QRT5"/>
<dbReference type="InterPro" id="IPR017456">
    <property type="entry name" value="CTP_synthase_N"/>
</dbReference>
<protein>
    <submittedName>
        <fullName evidence="2">CTP synthase family protein</fullName>
    </submittedName>
</protein>
<evidence type="ECO:0000259" key="1">
    <source>
        <dbReference type="Pfam" id="PF06418"/>
    </source>
</evidence>
<dbReference type="GO" id="GO:0042802">
    <property type="term" value="F:identical protein binding"/>
    <property type="evidence" value="ECO:0007669"/>
    <property type="project" value="TreeGrafter"/>
</dbReference>
<proteinExistence type="predicted"/>
<dbReference type="PANTHER" id="PTHR11550:SF0">
    <property type="entry name" value="CTP SYNTHASE-RELATED"/>
    <property type="match status" value="1"/>
</dbReference>